<dbReference type="OrthoDB" id="595460at2"/>
<evidence type="ECO:0000313" key="6">
    <source>
        <dbReference type="EMBL" id="QAR30906.1"/>
    </source>
</evidence>
<organism evidence="6 7">
    <name type="scientific">Ornithobacterium rhinotracheale</name>
    <dbReference type="NCBI Taxonomy" id="28251"/>
    <lineage>
        <taxon>Bacteria</taxon>
        <taxon>Pseudomonadati</taxon>
        <taxon>Bacteroidota</taxon>
        <taxon>Flavobacteriia</taxon>
        <taxon>Flavobacteriales</taxon>
        <taxon>Weeksellaceae</taxon>
        <taxon>Ornithobacterium</taxon>
    </lineage>
</organism>
<dbReference type="PANTHER" id="PTHR43701">
    <property type="entry name" value="MEMBRANE TRANSPORTER PROTEIN MJ0441-RELATED"/>
    <property type="match status" value="1"/>
</dbReference>
<feature type="transmembrane region" description="Helical" evidence="5">
    <location>
        <begin position="71"/>
        <end position="94"/>
    </location>
</feature>
<evidence type="ECO:0000256" key="3">
    <source>
        <dbReference type="ARBA" id="ARBA00022989"/>
    </source>
</evidence>
<keyword evidence="4 5" id="KW-0472">Membrane</keyword>
<dbReference type="Pfam" id="PF01925">
    <property type="entry name" value="TauE"/>
    <property type="match status" value="1"/>
</dbReference>
<dbReference type="InterPro" id="IPR002781">
    <property type="entry name" value="TM_pro_TauE-like"/>
</dbReference>
<comment type="subcellular location">
    <subcellularLocation>
        <location evidence="5">Cell membrane</location>
        <topology evidence="5">Multi-pass membrane protein</topology>
    </subcellularLocation>
    <subcellularLocation>
        <location evidence="1">Membrane</location>
        <topology evidence="1">Multi-pass membrane protein</topology>
    </subcellularLocation>
</comment>
<dbReference type="PANTHER" id="PTHR43701:SF2">
    <property type="entry name" value="MEMBRANE TRANSPORTER PROTEIN YJNA-RELATED"/>
    <property type="match status" value="1"/>
</dbReference>
<evidence type="ECO:0000256" key="4">
    <source>
        <dbReference type="ARBA" id="ARBA00023136"/>
    </source>
</evidence>
<evidence type="ECO:0000256" key="2">
    <source>
        <dbReference type="ARBA" id="ARBA00022692"/>
    </source>
</evidence>
<dbReference type="Proteomes" id="UP000287701">
    <property type="component" value="Chromosome"/>
</dbReference>
<dbReference type="RefSeq" id="WP_128501371.1">
    <property type="nucleotide sequence ID" value="NZ_CP035107.1"/>
</dbReference>
<accession>A0A3R5UXS6</accession>
<name>A0A3R5UXS6_ORNRH</name>
<protein>
    <recommendedName>
        <fullName evidence="5">Probable membrane transporter protein</fullName>
    </recommendedName>
</protein>
<evidence type="ECO:0000256" key="1">
    <source>
        <dbReference type="ARBA" id="ARBA00004141"/>
    </source>
</evidence>
<dbReference type="AlphaFoldDB" id="A0A3R5UXS6"/>
<dbReference type="GO" id="GO:0005886">
    <property type="term" value="C:plasma membrane"/>
    <property type="evidence" value="ECO:0007669"/>
    <property type="project" value="UniProtKB-SubCell"/>
</dbReference>
<comment type="similarity">
    <text evidence="5">Belongs to the 4-toluene sulfonate uptake permease (TSUP) (TC 2.A.102) family.</text>
</comment>
<keyword evidence="5" id="KW-1003">Cell membrane</keyword>
<gene>
    <name evidence="6" type="ORF">EQP59_05950</name>
</gene>
<reference evidence="6 7" key="1">
    <citation type="submission" date="2019-01" db="EMBL/GenBank/DDBJ databases">
        <title>Whole Genome of Ornithobacterium rhinotracheale FARPER-174b.</title>
        <authorList>
            <person name="Tataje-Lavanda L.A."/>
            <person name="Montalvan A."/>
            <person name="Montesinos R."/>
            <person name="Zimic M."/>
            <person name="Fernandez-Sanchez M."/>
            <person name="Fernandez-Diaz M."/>
        </authorList>
    </citation>
    <scope>NUCLEOTIDE SEQUENCE [LARGE SCALE GENOMIC DNA]</scope>
    <source>
        <strain evidence="6 7">FARPER-174b</strain>
    </source>
</reference>
<keyword evidence="2 5" id="KW-0812">Transmembrane</keyword>
<feature type="transmembrane region" description="Helical" evidence="5">
    <location>
        <begin position="101"/>
        <end position="118"/>
    </location>
</feature>
<feature type="transmembrane region" description="Helical" evidence="5">
    <location>
        <begin position="48"/>
        <end position="65"/>
    </location>
</feature>
<dbReference type="InterPro" id="IPR051598">
    <property type="entry name" value="TSUP/Inactive_protease-like"/>
</dbReference>
<evidence type="ECO:0000313" key="7">
    <source>
        <dbReference type="Proteomes" id="UP000287701"/>
    </source>
</evidence>
<feature type="transmembrane region" description="Helical" evidence="5">
    <location>
        <begin position="6"/>
        <end position="36"/>
    </location>
</feature>
<evidence type="ECO:0000256" key="5">
    <source>
        <dbReference type="RuleBase" id="RU363041"/>
    </source>
</evidence>
<sequence>MDQTLLLLLIGLLAGLIGGLVGIGGGLIIVPFLVFLMGMSQHEAQGTSLATLLLPLSFLSVYSYNKAGFINWKYVMILSLTFMIGSYFGGMLALKLDQKTLKKIFGFIMILGAAKMFWDSYK</sequence>
<proteinExistence type="inferred from homology"/>
<dbReference type="EMBL" id="CP035107">
    <property type="protein sequence ID" value="QAR30906.1"/>
    <property type="molecule type" value="Genomic_DNA"/>
</dbReference>
<keyword evidence="3 5" id="KW-1133">Transmembrane helix</keyword>